<sequence length="1440" mass="160756">MVSERLIANASNDPMATTSDFSSAAFHLPAQVISIKLDGTNFLAWTAQLLPLFRSNGLMGIVDGSEFCPPQFSSEEYKIQGITNSAYMAWQYKDQTILGWIISSLSPMVVSTIYGLETSRLAWQALGACFAAPSTSRISLIKRKLQSLQQGSLPCQKFLNEVKTLADELSAVGKPIDDSDLILYVLNGLNSSFHSFVTTYMLLSKEKSMSFSDFHAELLNHDLMQQFHSQSLHHEAGSYALYSHKPAAKISSRHSSNKSRFSGVSKGSGSASSQFRQPLPHLPRPSSSAPSDSRSRSPCQICKRKGHQALDCFNRMNYSFQGRHPPTDLAAMVAEANTTYLNQHQWYADSGANIHVTSDIANLATSHPYEGDASVGVGNGTGLHISHTGNASIKTLSSTTLALNNDILTGNTLLTGPSDNGLYPINLRQLSASPYHALTMTVGVKAPTSIWHCRLGHPSLETLRRVISKFSLPVSDSINKTSVCAPCQLGKSKQLPFSDSSRESTAPLEIIHSDVWSNSTPSLSGCRYYVIFIDDFSRFCWMFPISHKSDIYSTFVKFKLLVEKQFKFPIRQFQSDNGGEYCSTIFKHFLRDNGIFHRLSCPHTSQQNGLAERKHRHIMDMGLTLLAQSGLSKKFWVDAFLTAIFIINRLPTKVLDYVSPYERLFHLPPDFTYFRAFGCQCFPCLRPYTNDKLSYRSMPCIFIGYSSNHKGFRCLDPSSRRVYISRNVIFDEEQFPAHSIITDPASCVSSSGMSPGLFFTPPSHIFPSSSDFSPPPTTSSPTQVLTDLPLHNIHPAPAINSNEYHLPSSLPSLYSGQPDSSESIPIPSAPTLSPSSDHHDNTILNLQNGALSTHESSTKIITRSQTGHHKPRRFPDFHLYSTRHPLQALHASLICVEPRSYAEVVTIPEWRAAMDSEFQSLLQNDTWSLCSRPPGKNLVPCKWVFKLKRRPDGSIERHKARLVAVGYLQRSGVDFLDTFSPVIKPSTVRMVLAIVVSFNWDIRQLDVSNAFLHGVLEEEVYMTQPKGFVDPAHPQFVCKLHKSLYGLKQAPRAWFNRLSTALLALDFQSSQVDPSLFICHRDNVHAFFLVYVDDILVTLNDQNFITTLISQLQLEFAMKDLGQLTYFLGIEAIRNSSGLHLRQTRYIIDLLDRVQLTGIRPYRAPCVSGSKLSKFDGESIPDPSEYRQTVGALQYVTLTRPDIAYSVNQLCQHMQAPTSAHWTAAKRVLRYLNQTLDYGLFYRPGSFAINAYCDSDWAGDPDDRRSTCGYGVFVGSNLISWSAKKQPVVSKSNTEAEYRCLALVTAEVYWLRMLLRELQVSLASAPVVWCDNISALALASNPIFHARSKHIEVDYHFVREKVANKDILLQHVPTSLQPADIFTKGHTADRFCYLRDKLSVTDVPASLQGNDKDKVRSLLFLRSSAFIPGGVDDDALSSRH</sequence>
<evidence type="ECO:0000256" key="1">
    <source>
        <dbReference type="ARBA" id="ARBA00022723"/>
    </source>
</evidence>
<gene>
    <name evidence="5" type="ORF">NC653_001649</name>
</gene>
<feature type="compositionally biased region" description="Polar residues" evidence="3">
    <location>
        <begin position="814"/>
        <end position="823"/>
    </location>
</feature>
<dbReference type="GO" id="GO:0046872">
    <property type="term" value="F:metal ion binding"/>
    <property type="evidence" value="ECO:0007669"/>
    <property type="project" value="UniProtKB-KW"/>
</dbReference>
<feature type="compositionally biased region" description="Low complexity" evidence="3">
    <location>
        <begin position="284"/>
        <end position="298"/>
    </location>
</feature>
<keyword evidence="6" id="KW-1185">Reference proteome</keyword>
<dbReference type="SUPFAM" id="SSF53098">
    <property type="entry name" value="Ribonuclease H-like"/>
    <property type="match status" value="1"/>
</dbReference>
<dbReference type="InterPro" id="IPR043502">
    <property type="entry name" value="DNA/RNA_pol_sf"/>
</dbReference>
<dbReference type="PROSITE" id="PS50994">
    <property type="entry name" value="INTEGRASE"/>
    <property type="match status" value="1"/>
</dbReference>
<dbReference type="CDD" id="cd09272">
    <property type="entry name" value="RNase_HI_RT_Ty1"/>
    <property type="match status" value="1"/>
</dbReference>
<dbReference type="PANTHER" id="PTHR42648:SF26">
    <property type="entry name" value="INTEGRASE CATALYTIC DOMAIN-CONTAINING PROTEIN"/>
    <property type="match status" value="1"/>
</dbReference>
<feature type="domain" description="Integrase catalytic" evidence="4">
    <location>
        <begin position="503"/>
        <end position="668"/>
    </location>
</feature>
<comment type="caution">
    <text evidence="5">The sequence shown here is derived from an EMBL/GenBank/DDBJ whole genome shotgun (WGS) entry which is preliminary data.</text>
</comment>
<organism evidence="5 6">
    <name type="scientific">Populus alba x Populus x berolinensis</name>
    <dbReference type="NCBI Taxonomy" id="444605"/>
    <lineage>
        <taxon>Eukaryota</taxon>
        <taxon>Viridiplantae</taxon>
        <taxon>Streptophyta</taxon>
        <taxon>Embryophyta</taxon>
        <taxon>Tracheophyta</taxon>
        <taxon>Spermatophyta</taxon>
        <taxon>Magnoliopsida</taxon>
        <taxon>eudicotyledons</taxon>
        <taxon>Gunneridae</taxon>
        <taxon>Pentapetalae</taxon>
        <taxon>rosids</taxon>
        <taxon>fabids</taxon>
        <taxon>Malpighiales</taxon>
        <taxon>Salicaceae</taxon>
        <taxon>Saliceae</taxon>
        <taxon>Populus</taxon>
    </lineage>
</organism>
<dbReference type="Pfam" id="PF07727">
    <property type="entry name" value="RVT_2"/>
    <property type="match status" value="1"/>
</dbReference>
<dbReference type="Pfam" id="PF25597">
    <property type="entry name" value="SH3_retrovirus"/>
    <property type="match status" value="1"/>
</dbReference>
<dbReference type="InterPro" id="IPR012337">
    <property type="entry name" value="RNaseH-like_sf"/>
</dbReference>
<dbReference type="Gene3D" id="3.30.420.10">
    <property type="entry name" value="Ribonuclease H-like superfamily/Ribonuclease H"/>
    <property type="match status" value="1"/>
</dbReference>
<evidence type="ECO:0000256" key="2">
    <source>
        <dbReference type="ARBA" id="ARBA00022801"/>
    </source>
</evidence>
<keyword evidence="2" id="KW-0378">Hydrolase</keyword>
<dbReference type="InterPro" id="IPR025724">
    <property type="entry name" value="GAG-pre-integrase_dom"/>
</dbReference>
<keyword evidence="1" id="KW-0479">Metal-binding</keyword>
<dbReference type="Pfam" id="PF00665">
    <property type="entry name" value="rve"/>
    <property type="match status" value="1"/>
</dbReference>
<evidence type="ECO:0000313" key="5">
    <source>
        <dbReference type="EMBL" id="KAJ7011281.1"/>
    </source>
</evidence>
<dbReference type="InterPro" id="IPR001584">
    <property type="entry name" value="Integrase_cat-core"/>
</dbReference>
<dbReference type="Pfam" id="PF13976">
    <property type="entry name" value="gag_pre-integrs"/>
    <property type="match status" value="1"/>
</dbReference>
<dbReference type="GO" id="GO:0015074">
    <property type="term" value="P:DNA integration"/>
    <property type="evidence" value="ECO:0007669"/>
    <property type="project" value="InterPro"/>
</dbReference>
<evidence type="ECO:0000256" key="3">
    <source>
        <dbReference type="SAM" id="MobiDB-lite"/>
    </source>
</evidence>
<feature type="region of interest" description="Disordered" evidence="3">
    <location>
        <begin position="250"/>
        <end position="300"/>
    </location>
</feature>
<dbReference type="Proteomes" id="UP001164929">
    <property type="component" value="Chromosome 1"/>
</dbReference>
<dbReference type="InterPro" id="IPR013103">
    <property type="entry name" value="RVT_2"/>
</dbReference>
<feature type="region of interest" description="Disordered" evidence="3">
    <location>
        <begin position="809"/>
        <end position="839"/>
    </location>
</feature>
<dbReference type="PANTHER" id="PTHR42648">
    <property type="entry name" value="TRANSPOSASE, PUTATIVE-RELATED"/>
    <property type="match status" value="1"/>
</dbReference>
<dbReference type="Pfam" id="PF14223">
    <property type="entry name" value="Retrotran_gag_2"/>
    <property type="match status" value="1"/>
</dbReference>
<dbReference type="EMBL" id="JAQIZT010000001">
    <property type="protein sequence ID" value="KAJ7011281.1"/>
    <property type="molecule type" value="Genomic_DNA"/>
</dbReference>
<proteinExistence type="predicted"/>
<dbReference type="GO" id="GO:0016787">
    <property type="term" value="F:hydrolase activity"/>
    <property type="evidence" value="ECO:0007669"/>
    <property type="project" value="UniProtKB-KW"/>
</dbReference>
<accession>A0AAD6RLY5</accession>
<protein>
    <submittedName>
        <fullName evidence="5">Retrovirus-related Pol polyprotein from transposon TNT 1-94</fullName>
    </submittedName>
</protein>
<name>A0AAD6RLY5_9ROSI</name>
<dbReference type="InterPro" id="IPR057670">
    <property type="entry name" value="SH3_retrovirus"/>
</dbReference>
<evidence type="ECO:0000313" key="6">
    <source>
        <dbReference type="Proteomes" id="UP001164929"/>
    </source>
</evidence>
<dbReference type="InterPro" id="IPR036397">
    <property type="entry name" value="RNaseH_sf"/>
</dbReference>
<reference evidence="5 6" key="1">
    <citation type="journal article" date="2023" name="Mol. Ecol. Resour.">
        <title>Chromosome-level genome assembly of a triploid poplar Populus alba 'Berolinensis'.</title>
        <authorList>
            <person name="Chen S."/>
            <person name="Yu Y."/>
            <person name="Wang X."/>
            <person name="Wang S."/>
            <person name="Zhang T."/>
            <person name="Zhou Y."/>
            <person name="He R."/>
            <person name="Meng N."/>
            <person name="Wang Y."/>
            <person name="Liu W."/>
            <person name="Liu Z."/>
            <person name="Liu J."/>
            <person name="Guo Q."/>
            <person name="Huang H."/>
            <person name="Sederoff R.R."/>
            <person name="Wang G."/>
            <person name="Qu G."/>
            <person name="Chen S."/>
        </authorList>
    </citation>
    <scope>NUCLEOTIDE SEQUENCE [LARGE SCALE GENOMIC DNA]</scope>
    <source>
        <strain evidence="5">SC-2020</strain>
    </source>
</reference>
<dbReference type="InterPro" id="IPR039537">
    <property type="entry name" value="Retrotran_Ty1/copia-like"/>
</dbReference>
<dbReference type="GO" id="GO:0003676">
    <property type="term" value="F:nucleic acid binding"/>
    <property type="evidence" value="ECO:0007669"/>
    <property type="project" value="InterPro"/>
</dbReference>
<evidence type="ECO:0000259" key="4">
    <source>
        <dbReference type="PROSITE" id="PS50994"/>
    </source>
</evidence>
<dbReference type="SUPFAM" id="SSF56672">
    <property type="entry name" value="DNA/RNA polymerases"/>
    <property type="match status" value="1"/>
</dbReference>
<feature type="compositionally biased region" description="Low complexity" evidence="3">
    <location>
        <begin position="258"/>
        <end position="273"/>
    </location>
</feature>